<protein>
    <submittedName>
        <fullName evidence="1">Uncharacterized protein</fullName>
    </submittedName>
</protein>
<keyword evidence="2" id="KW-1185">Reference proteome</keyword>
<reference evidence="1 2" key="1">
    <citation type="submission" date="2020-10" db="EMBL/GenBank/DDBJ databases">
        <title>Sequencing the genomes of 1000 actinobacteria strains.</title>
        <authorList>
            <person name="Klenk H.-P."/>
        </authorList>
    </citation>
    <scope>NUCLEOTIDE SEQUENCE [LARGE SCALE GENOMIC DNA]</scope>
    <source>
        <strain evidence="1 2">DSM 43173</strain>
    </source>
</reference>
<evidence type="ECO:0000313" key="1">
    <source>
        <dbReference type="EMBL" id="MBE1585319.1"/>
    </source>
</evidence>
<comment type="caution">
    <text evidence="1">The sequence shown here is derived from an EMBL/GenBank/DDBJ whole genome shotgun (WGS) entry which is preliminary data.</text>
</comment>
<accession>A0ABR9LXE2</accession>
<proteinExistence type="predicted"/>
<sequence>MLEVDHSMVQHEGDAFRLLLPIRHYMSAPAEAPVPRR</sequence>
<gene>
    <name evidence="1" type="ORF">H4W80_003577</name>
</gene>
<dbReference type="Proteomes" id="UP000633509">
    <property type="component" value="Unassembled WGS sequence"/>
</dbReference>
<organism evidence="1 2">
    <name type="scientific">Nonomuraea angiospora</name>
    <dbReference type="NCBI Taxonomy" id="46172"/>
    <lineage>
        <taxon>Bacteria</taxon>
        <taxon>Bacillati</taxon>
        <taxon>Actinomycetota</taxon>
        <taxon>Actinomycetes</taxon>
        <taxon>Streptosporangiales</taxon>
        <taxon>Streptosporangiaceae</taxon>
        <taxon>Nonomuraea</taxon>
    </lineage>
</organism>
<name>A0ABR9LXE2_9ACTN</name>
<evidence type="ECO:0000313" key="2">
    <source>
        <dbReference type="Proteomes" id="UP000633509"/>
    </source>
</evidence>
<dbReference type="EMBL" id="JADBEK010000001">
    <property type="protein sequence ID" value="MBE1585319.1"/>
    <property type="molecule type" value="Genomic_DNA"/>
</dbReference>